<keyword evidence="6" id="KW-0808">Transferase</keyword>
<dbReference type="Proteomes" id="UP000541969">
    <property type="component" value="Unassembled WGS sequence"/>
</dbReference>
<dbReference type="PANTHER" id="PTHR32282:SF33">
    <property type="entry name" value="PEPTIDOGLYCAN GLYCOSYLTRANSFERASE"/>
    <property type="match status" value="1"/>
</dbReference>
<organism evidence="16 17">
    <name type="scientific">Petropleomorpha daqingensis</name>
    <dbReference type="NCBI Taxonomy" id="2026353"/>
    <lineage>
        <taxon>Bacteria</taxon>
        <taxon>Bacillati</taxon>
        <taxon>Actinomycetota</taxon>
        <taxon>Actinomycetes</taxon>
        <taxon>Geodermatophilales</taxon>
        <taxon>Geodermatophilaceae</taxon>
        <taxon>Petropleomorpha</taxon>
    </lineage>
</organism>
<evidence type="ECO:0000259" key="14">
    <source>
        <dbReference type="Pfam" id="PF00905"/>
    </source>
</evidence>
<proteinExistence type="inferred from homology"/>
<comment type="catalytic activity">
    <reaction evidence="13">
        <text>[GlcNAc-(1-&gt;4)-Mur2Ac(oyl-L-Ala-gamma-D-Glu-L-Lys-D-Ala-D-Ala)](n)-di-trans,octa-cis-undecaprenyl diphosphate + beta-D-GlcNAc-(1-&gt;4)-Mur2Ac(oyl-L-Ala-gamma-D-Glu-L-Lys-D-Ala-D-Ala)-di-trans,octa-cis-undecaprenyl diphosphate = [GlcNAc-(1-&gt;4)-Mur2Ac(oyl-L-Ala-gamma-D-Glu-L-Lys-D-Ala-D-Ala)](n+1)-di-trans,octa-cis-undecaprenyl diphosphate + di-trans,octa-cis-undecaprenyl diphosphate + H(+)</text>
        <dbReference type="Rhea" id="RHEA:23708"/>
        <dbReference type="Rhea" id="RHEA-COMP:9602"/>
        <dbReference type="Rhea" id="RHEA-COMP:9603"/>
        <dbReference type="ChEBI" id="CHEBI:15378"/>
        <dbReference type="ChEBI" id="CHEBI:58405"/>
        <dbReference type="ChEBI" id="CHEBI:60033"/>
        <dbReference type="ChEBI" id="CHEBI:78435"/>
        <dbReference type="EC" id="2.4.99.28"/>
    </reaction>
</comment>
<gene>
    <name evidence="16" type="ORF">GGQ55_002664</name>
</gene>
<dbReference type="InterPro" id="IPR001460">
    <property type="entry name" value="PCN-bd_Tpept"/>
</dbReference>
<dbReference type="GO" id="GO:0008955">
    <property type="term" value="F:peptidoglycan glycosyltransferase activity"/>
    <property type="evidence" value="ECO:0007669"/>
    <property type="project" value="UniProtKB-EC"/>
</dbReference>
<dbReference type="GO" id="GO:0009252">
    <property type="term" value="P:peptidoglycan biosynthetic process"/>
    <property type="evidence" value="ECO:0007669"/>
    <property type="project" value="UniProtKB-KW"/>
</dbReference>
<dbReference type="GO" id="GO:0008360">
    <property type="term" value="P:regulation of cell shape"/>
    <property type="evidence" value="ECO:0007669"/>
    <property type="project" value="UniProtKB-KW"/>
</dbReference>
<evidence type="ECO:0000256" key="11">
    <source>
        <dbReference type="ARBA" id="ARBA00023316"/>
    </source>
</evidence>
<accession>A0A853CGM9</accession>
<dbReference type="InterPro" id="IPR050396">
    <property type="entry name" value="Glycosyltr_51/Transpeptidase"/>
</dbReference>
<evidence type="ECO:0000313" key="17">
    <source>
        <dbReference type="Proteomes" id="UP000541969"/>
    </source>
</evidence>
<keyword evidence="11" id="KW-0961">Cell wall biogenesis/degradation</keyword>
<dbReference type="InterPro" id="IPR036950">
    <property type="entry name" value="PBP_transglycosylase"/>
</dbReference>
<dbReference type="SUPFAM" id="SSF53955">
    <property type="entry name" value="Lysozyme-like"/>
    <property type="match status" value="1"/>
</dbReference>
<keyword evidence="17" id="KW-1185">Reference proteome</keyword>
<evidence type="ECO:0000256" key="3">
    <source>
        <dbReference type="ARBA" id="ARBA00022645"/>
    </source>
</evidence>
<dbReference type="InterPro" id="IPR001264">
    <property type="entry name" value="Glyco_trans_51"/>
</dbReference>
<dbReference type="FunFam" id="1.10.3810.10:FF:000001">
    <property type="entry name" value="Penicillin-binding protein 1A"/>
    <property type="match status" value="1"/>
</dbReference>
<keyword evidence="8" id="KW-0133">Cell shape</keyword>
<protein>
    <submittedName>
        <fullName evidence="16">Membrane peptidoglycan carboxypeptidase</fullName>
    </submittedName>
</protein>
<dbReference type="Pfam" id="PF00912">
    <property type="entry name" value="Transgly"/>
    <property type="match status" value="1"/>
</dbReference>
<dbReference type="RefSeq" id="WP_179717463.1">
    <property type="nucleotide sequence ID" value="NZ_JACBZT010000001.1"/>
</dbReference>
<keyword evidence="4" id="KW-0645">Protease</keyword>
<comment type="similarity">
    <text evidence="2">In the N-terminal section; belongs to the glycosyltransferase 51 family.</text>
</comment>
<keyword evidence="10" id="KW-0511">Multifunctional enzyme</keyword>
<comment type="catalytic activity">
    <reaction evidence="12">
        <text>Preferential cleavage: (Ac)2-L-Lys-D-Ala-|-D-Ala. Also transpeptidation of peptidyl-alanyl moieties that are N-acyl substituents of D-alanine.</text>
        <dbReference type="EC" id="3.4.16.4"/>
    </reaction>
</comment>
<evidence type="ECO:0000256" key="12">
    <source>
        <dbReference type="ARBA" id="ARBA00034000"/>
    </source>
</evidence>
<evidence type="ECO:0000256" key="10">
    <source>
        <dbReference type="ARBA" id="ARBA00023268"/>
    </source>
</evidence>
<dbReference type="InterPro" id="IPR023346">
    <property type="entry name" value="Lysozyme-like_dom_sf"/>
</dbReference>
<feature type="domain" description="Penicillin-binding protein transpeptidase" evidence="14">
    <location>
        <begin position="344"/>
        <end position="636"/>
    </location>
</feature>
<keyword evidence="7" id="KW-0378">Hydrolase</keyword>
<keyword evidence="5" id="KW-0328">Glycosyltransferase</keyword>
<evidence type="ECO:0000256" key="4">
    <source>
        <dbReference type="ARBA" id="ARBA00022670"/>
    </source>
</evidence>
<dbReference type="GO" id="GO:0008658">
    <property type="term" value="F:penicillin binding"/>
    <property type="evidence" value="ECO:0007669"/>
    <property type="project" value="InterPro"/>
</dbReference>
<evidence type="ECO:0000256" key="2">
    <source>
        <dbReference type="ARBA" id="ARBA00007739"/>
    </source>
</evidence>
<dbReference type="Gene3D" id="1.10.3810.10">
    <property type="entry name" value="Biosynthetic peptidoglycan transglycosylase-like"/>
    <property type="match status" value="1"/>
</dbReference>
<dbReference type="SUPFAM" id="SSF56601">
    <property type="entry name" value="beta-lactamase/transpeptidase-like"/>
    <property type="match status" value="1"/>
</dbReference>
<feature type="domain" description="Glycosyl transferase family 51" evidence="15">
    <location>
        <begin position="65"/>
        <end position="250"/>
    </location>
</feature>
<dbReference type="AlphaFoldDB" id="A0A853CGM9"/>
<comment type="similarity">
    <text evidence="1">In the C-terminal section; belongs to the transpeptidase family.</text>
</comment>
<evidence type="ECO:0000256" key="1">
    <source>
        <dbReference type="ARBA" id="ARBA00007090"/>
    </source>
</evidence>
<keyword evidence="3 16" id="KW-0121">Carboxypeptidase</keyword>
<dbReference type="InterPro" id="IPR012338">
    <property type="entry name" value="Beta-lactam/transpept-like"/>
</dbReference>
<reference evidence="16 17" key="1">
    <citation type="submission" date="2020-07" db="EMBL/GenBank/DDBJ databases">
        <title>Sequencing the genomes of 1000 actinobacteria strains.</title>
        <authorList>
            <person name="Klenk H.-P."/>
        </authorList>
    </citation>
    <scope>NUCLEOTIDE SEQUENCE [LARGE SCALE GENOMIC DNA]</scope>
    <source>
        <strain evidence="16 17">DSM 104001</strain>
    </source>
</reference>
<dbReference type="GO" id="GO:0030288">
    <property type="term" value="C:outer membrane-bounded periplasmic space"/>
    <property type="evidence" value="ECO:0007669"/>
    <property type="project" value="TreeGrafter"/>
</dbReference>
<evidence type="ECO:0000256" key="13">
    <source>
        <dbReference type="ARBA" id="ARBA00049902"/>
    </source>
</evidence>
<comment type="caution">
    <text evidence="16">The sequence shown here is derived from an EMBL/GenBank/DDBJ whole genome shotgun (WGS) entry which is preliminary data.</text>
</comment>
<dbReference type="EMBL" id="JACBZT010000001">
    <property type="protein sequence ID" value="NYJ06386.1"/>
    <property type="molecule type" value="Genomic_DNA"/>
</dbReference>
<evidence type="ECO:0000256" key="9">
    <source>
        <dbReference type="ARBA" id="ARBA00022984"/>
    </source>
</evidence>
<evidence type="ECO:0000256" key="6">
    <source>
        <dbReference type="ARBA" id="ARBA00022679"/>
    </source>
</evidence>
<dbReference type="GO" id="GO:0071555">
    <property type="term" value="P:cell wall organization"/>
    <property type="evidence" value="ECO:0007669"/>
    <property type="project" value="UniProtKB-KW"/>
</dbReference>
<dbReference type="GO" id="GO:0009002">
    <property type="term" value="F:serine-type D-Ala-D-Ala carboxypeptidase activity"/>
    <property type="evidence" value="ECO:0007669"/>
    <property type="project" value="UniProtKB-EC"/>
</dbReference>
<dbReference type="PANTHER" id="PTHR32282">
    <property type="entry name" value="BINDING PROTEIN TRANSPEPTIDASE, PUTATIVE-RELATED"/>
    <property type="match status" value="1"/>
</dbReference>
<dbReference type="Gene3D" id="3.40.710.10">
    <property type="entry name" value="DD-peptidase/beta-lactamase superfamily"/>
    <property type="match status" value="1"/>
</dbReference>
<name>A0A853CGM9_9ACTN</name>
<sequence>MRARVLLRLALGVVLAGALLAALAVPLFLTPGLATTWLAAEVNLRPTASIDDPLPGDTRVLAADGSLITDFYTRDRTPVTSDQIAPVMKQAIIDIEDSRFYQHGALDLRGTLRALVTDVGGGAVQGGSTLTQQLVKQTLVQEARTPAQAEAAIADTLTRKIVEAHDALQLEGHLSKDQILDRYLNTVYFGHGAYGVQSAARTYFSTDAVHLTTTQAATLAGLVQDPATLDPIDHPEAAQQRRDDVLTRMHQLGHLDDADVTADTAAPVAVQPGGASPNGCAEATTGGFFCGYLQNYLTGTLHLTQQQLDDGGLVVRTTLRPDLQRAGDAAVVATLPLGDSLAGIYTVVEPGTGKVLAMSVNRQFGCDGAGCTSVVLNDAAAAGSGSTYKVFTTADALLDGYRFDFTQTTSDPYTSQVYKQNGGTRGAPYVVSNAGHYPPTLNLAEALVMSSNTFFVGLEDHLGAIDGPVHTAQRMGLYSLTDADAQTLIADRAGSFTLGPLPTSPLALAGAYATVFSGGTQCDPTPVTAVLGPDGSPLPGVDTSTHCTANVLPAGLAHTMAQVMRGDVESDLGTATRANIPGHEISGKTGTSQNNFSVAFVGSTPEYTASVMVENPDHNQDVGGFGGGKGAQIWHDAMLPILSGQSTADFPPADAAYLGSLAHTTGGGCSFAVGNLQLPC</sequence>
<evidence type="ECO:0000313" key="16">
    <source>
        <dbReference type="EMBL" id="NYJ06386.1"/>
    </source>
</evidence>
<dbReference type="Pfam" id="PF00905">
    <property type="entry name" value="Transpeptidase"/>
    <property type="match status" value="1"/>
</dbReference>
<evidence type="ECO:0000256" key="7">
    <source>
        <dbReference type="ARBA" id="ARBA00022801"/>
    </source>
</evidence>
<evidence type="ECO:0000259" key="15">
    <source>
        <dbReference type="Pfam" id="PF00912"/>
    </source>
</evidence>
<dbReference type="GO" id="GO:0006508">
    <property type="term" value="P:proteolysis"/>
    <property type="evidence" value="ECO:0007669"/>
    <property type="project" value="UniProtKB-KW"/>
</dbReference>
<evidence type="ECO:0000256" key="5">
    <source>
        <dbReference type="ARBA" id="ARBA00022676"/>
    </source>
</evidence>
<keyword evidence="9" id="KW-0573">Peptidoglycan synthesis</keyword>
<evidence type="ECO:0000256" key="8">
    <source>
        <dbReference type="ARBA" id="ARBA00022960"/>
    </source>
</evidence>